<sequence length="349" mass="39008">MLSRCNMLVFAFAIFCLFIGTTRGAEEKTTKMKVGDKTIERTVQLRTHSIYAPYIDQDLQNRWWDFGADAYINTNKHIRLTRDKPSQMGYLWSRLPLTTANFVIEIEFKVTGESNNLYGDGLAIWLTKERAEPGPVFGSKDSFTGLGLFLDTYANSRHPYAFPRITGMIGDGKTQYDFGKDGDKQGIGACSLNFRRTNVATKIKITYIKDTLLDVKLQYKAWDDWTDCFRADGISLPTAPFLGMSAMTGDVSDNHDIISVSTHSAIISHGDLPFTESAKKRSSKSTGSWTWFFFKMLLFAGVGFGGYYGYQEYRRRSRYSGMGNFGGGRPSGFSGFGGAGGMYSSGKRL</sequence>
<organism evidence="9 10">
    <name type="scientific">Armillaria tabescens</name>
    <name type="common">Ringless honey mushroom</name>
    <name type="synonym">Agaricus tabescens</name>
    <dbReference type="NCBI Taxonomy" id="1929756"/>
    <lineage>
        <taxon>Eukaryota</taxon>
        <taxon>Fungi</taxon>
        <taxon>Dikarya</taxon>
        <taxon>Basidiomycota</taxon>
        <taxon>Agaricomycotina</taxon>
        <taxon>Agaricomycetes</taxon>
        <taxon>Agaricomycetidae</taxon>
        <taxon>Agaricales</taxon>
        <taxon>Marasmiineae</taxon>
        <taxon>Physalacriaceae</taxon>
        <taxon>Desarmillaria</taxon>
    </lineage>
</organism>
<reference evidence="9" key="1">
    <citation type="submission" date="2023-06" db="EMBL/GenBank/DDBJ databases">
        <authorList>
            <consortium name="Lawrence Berkeley National Laboratory"/>
            <person name="Ahrendt S."/>
            <person name="Sahu N."/>
            <person name="Indic B."/>
            <person name="Wong-Bajracharya J."/>
            <person name="Merenyi Z."/>
            <person name="Ke H.-M."/>
            <person name="Monk M."/>
            <person name="Kocsube S."/>
            <person name="Drula E."/>
            <person name="Lipzen A."/>
            <person name="Balint B."/>
            <person name="Henrissat B."/>
            <person name="Andreopoulos B."/>
            <person name="Martin F.M."/>
            <person name="Harder C.B."/>
            <person name="Rigling D."/>
            <person name="Ford K.L."/>
            <person name="Foster G.D."/>
            <person name="Pangilinan J."/>
            <person name="Papanicolaou A."/>
            <person name="Barry K."/>
            <person name="LaButti K."/>
            <person name="Viragh M."/>
            <person name="Koriabine M."/>
            <person name="Yan M."/>
            <person name="Riley R."/>
            <person name="Champramary S."/>
            <person name="Plett K.L."/>
            <person name="Tsai I.J."/>
            <person name="Slot J."/>
            <person name="Sipos G."/>
            <person name="Plett J."/>
            <person name="Nagy L.G."/>
            <person name="Grigoriev I.V."/>
        </authorList>
    </citation>
    <scope>NUCLEOTIDE SEQUENCE</scope>
    <source>
        <strain evidence="9">CCBAS 213</strain>
    </source>
</reference>
<proteinExistence type="predicted"/>
<dbReference type="GO" id="GO:0005789">
    <property type="term" value="C:endoplasmic reticulum membrane"/>
    <property type="evidence" value="ECO:0007669"/>
    <property type="project" value="TreeGrafter"/>
</dbReference>
<dbReference type="GeneID" id="85356605"/>
<keyword evidence="2 6" id="KW-0812">Transmembrane</keyword>
<dbReference type="InterPro" id="IPR051136">
    <property type="entry name" value="Intracellular_Lectin-GPT"/>
</dbReference>
<feature type="domain" description="L-type lectin-like" evidence="8">
    <location>
        <begin position="42"/>
        <end position="265"/>
    </location>
</feature>
<evidence type="ECO:0000256" key="3">
    <source>
        <dbReference type="ARBA" id="ARBA00022729"/>
    </source>
</evidence>
<dbReference type="GO" id="GO:0030134">
    <property type="term" value="C:COPII-coated ER to Golgi transport vesicle"/>
    <property type="evidence" value="ECO:0007669"/>
    <property type="project" value="TreeGrafter"/>
</dbReference>
<dbReference type="EMBL" id="JAUEPS010000015">
    <property type="protein sequence ID" value="KAK0459366.1"/>
    <property type="molecule type" value="Genomic_DNA"/>
</dbReference>
<dbReference type="GO" id="GO:0000139">
    <property type="term" value="C:Golgi membrane"/>
    <property type="evidence" value="ECO:0007669"/>
    <property type="project" value="TreeGrafter"/>
</dbReference>
<dbReference type="InterPro" id="IPR005052">
    <property type="entry name" value="Lectin_leg"/>
</dbReference>
<evidence type="ECO:0000256" key="5">
    <source>
        <dbReference type="ARBA" id="ARBA00023136"/>
    </source>
</evidence>
<keyword evidence="5 6" id="KW-0472">Membrane</keyword>
<feature type="transmembrane region" description="Helical" evidence="6">
    <location>
        <begin position="289"/>
        <end position="310"/>
    </location>
</feature>
<evidence type="ECO:0000313" key="9">
    <source>
        <dbReference type="EMBL" id="KAK0459366.1"/>
    </source>
</evidence>
<dbReference type="PROSITE" id="PS51328">
    <property type="entry name" value="L_LECTIN_LIKE"/>
    <property type="match status" value="1"/>
</dbReference>
<evidence type="ECO:0000256" key="7">
    <source>
        <dbReference type="SAM" id="SignalP"/>
    </source>
</evidence>
<dbReference type="GO" id="GO:0006888">
    <property type="term" value="P:endoplasmic reticulum to Golgi vesicle-mediated transport"/>
    <property type="evidence" value="ECO:0007669"/>
    <property type="project" value="TreeGrafter"/>
</dbReference>
<dbReference type="Gene3D" id="2.60.120.200">
    <property type="match status" value="1"/>
</dbReference>
<dbReference type="Pfam" id="PF03388">
    <property type="entry name" value="Lectin_leg-like"/>
    <property type="match status" value="1"/>
</dbReference>
<gene>
    <name evidence="9" type="ORF">EV420DRAFT_1539841</name>
</gene>
<keyword evidence="10" id="KW-1185">Reference proteome</keyword>
<evidence type="ECO:0000256" key="6">
    <source>
        <dbReference type="SAM" id="Phobius"/>
    </source>
</evidence>
<dbReference type="GO" id="GO:0005793">
    <property type="term" value="C:endoplasmic reticulum-Golgi intermediate compartment"/>
    <property type="evidence" value="ECO:0007669"/>
    <property type="project" value="TreeGrafter"/>
</dbReference>
<protein>
    <submittedName>
        <fullName evidence="9">Concanavalin A-like lectin/glucanase</fullName>
    </submittedName>
</protein>
<feature type="signal peptide" evidence="7">
    <location>
        <begin position="1"/>
        <end position="24"/>
    </location>
</feature>
<dbReference type="CDD" id="cd07308">
    <property type="entry name" value="lectin_leg-like"/>
    <property type="match status" value="1"/>
</dbReference>
<evidence type="ECO:0000256" key="2">
    <source>
        <dbReference type="ARBA" id="ARBA00022692"/>
    </source>
</evidence>
<name>A0AA39KDW3_ARMTA</name>
<keyword evidence="4 6" id="KW-1133">Transmembrane helix</keyword>
<feature type="chain" id="PRO_5041285738" evidence="7">
    <location>
        <begin position="25"/>
        <end position="349"/>
    </location>
</feature>
<evidence type="ECO:0000256" key="1">
    <source>
        <dbReference type="ARBA" id="ARBA00004479"/>
    </source>
</evidence>
<comment type="caution">
    <text evidence="9">The sequence shown here is derived from an EMBL/GenBank/DDBJ whole genome shotgun (WGS) entry which is preliminary data.</text>
</comment>
<evidence type="ECO:0000259" key="8">
    <source>
        <dbReference type="PROSITE" id="PS51328"/>
    </source>
</evidence>
<dbReference type="SUPFAM" id="SSF49899">
    <property type="entry name" value="Concanavalin A-like lectins/glucanases"/>
    <property type="match status" value="1"/>
</dbReference>
<dbReference type="RefSeq" id="XP_060331592.1">
    <property type="nucleotide sequence ID" value="XM_060473057.1"/>
</dbReference>
<dbReference type="AlphaFoldDB" id="A0AA39KDW3"/>
<dbReference type="InterPro" id="IPR013320">
    <property type="entry name" value="ConA-like_dom_sf"/>
</dbReference>
<accession>A0AA39KDW3</accession>
<dbReference type="PANTHER" id="PTHR12223">
    <property type="entry name" value="VESICULAR MANNOSE-BINDING LECTIN"/>
    <property type="match status" value="1"/>
</dbReference>
<keyword evidence="3 7" id="KW-0732">Signal</keyword>
<comment type="subcellular location">
    <subcellularLocation>
        <location evidence="1">Membrane</location>
        <topology evidence="1">Single-pass type I membrane protein</topology>
    </subcellularLocation>
</comment>
<evidence type="ECO:0000256" key="4">
    <source>
        <dbReference type="ARBA" id="ARBA00022989"/>
    </source>
</evidence>
<dbReference type="PANTHER" id="PTHR12223:SF45">
    <property type="entry name" value="RE50040P"/>
    <property type="match status" value="1"/>
</dbReference>
<dbReference type="Proteomes" id="UP001175211">
    <property type="component" value="Unassembled WGS sequence"/>
</dbReference>
<dbReference type="GO" id="GO:0005537">
    <property type="term" value="F:D-mannose binding"/>
    <property type="evidence" value="ECO:0007669"/>
    <property type="project" value="TreeGrafter"/>
</dbReference>
<evidence type="ECO:0000313" key="10">
    <source>
        <dbReference type="Proteomes" id="UP001175211"/>
    </source>
</evidence>